<dbReference type="SUPFAM" id="SSF51261">
    <property type="entry name" value="Duplicated hybrid motif"/>
    <property type="match status" value="1"/>
</dbReference>
<dbReference type="PANTHER" id="PTHR21666">
    <property type="entry name" value="PEPTIDASE-RELATED"/>
    <property type="match status" value="1"/>
</dbReference>
<dbReference type="InterPro" id="IPR016047">
    <property type="entry name" value="M23ase_b-sheet_dom"/>
</dbReference>
<proteinExistence type="predicted"/>
<keyword evidence="1" id="KW-0812">Transmembrane</keyword>
<dbReference type="PANTHER" id="PTHR21666:SF270">
    <property type="entry name" value="MUREIN HYDROLASE ACTIVATOR ENVC"/>
    <property type="match status" value="1"/>
</dbReference>
<evidence type="ECO:0000313" key="4">
    <source>
        <dbReference type="Proteomes" id="UP000243255"/>
    </source>
</evidence>
<evidence type="ECO:0000256" key="1">
    <source>
        <dbReference type="SAM" id="Phobius"/>
    </source>
</evidence>
<accession>A0A1M5PQV2</accession>
<name>A0A1M5PQV2_9FIRM</name>
<keyword evidence="1" id="KW-0472">Membrane</keyword>
<feature type="transmembrane region" description="Helical" evidence="1">
    <location>
        <begin position="12"/>
        <end position="30"/>
    </location>
</feature>
<organism evidence="3 4">
    <name type="scientific">Asaccharospora irregularis DSM 2635</name>
    <dbReference type="NCBI Taxonomy" id="1121321"/>
    <lineage>
        <taxon>Bacteria</taxon>
        <taxon>Bacillati</taxon>
        <taxon>Bacillota</taxon>
        <taxon>Clostridia</taxon>
        <taxon>Peptostreptococcales</taxon>
        <taxon>Peptostreptococcaceae</taxon>
        <taxon>Asaccharospora</taxon>
    </lineage>
</organism>
<dbReference type="InterPro" id="IPR050570">
    <property type="entry name" value="Cell_wall_metabolism_enzyme"/>
</dbReference>
<dbReference type="RefSeq" id="WP_073126164.1">
    <property type="nucleotide sequence ID" value="NZ_BAABCH010000017.1"/>
</dbReference>
<dbReference type="AlphaFoldDB" id="A0A1M5PQV2"/>
<dbReference type="GO" id="GO:0004222">
    <property type="term" value="F:metalloendopeptidase activity"/>
    <property type="evidence" value="ECO:0007669"/>
    <property type="project" value="TreeGrafter"/>
</dbReference>
<dbReference type="OrthoDB" id="9801106at2"/>
<dbReference type="EMBL" id="FQWX01000015">
    <property type="protein sequence ID" value="SHH03996.1"/>
    <property type="molecule type" value="Genomic_DNA"/>
</dbReference>
<protein>
    <submittedName>
        <fullName evidence="3">Peptidase family M23</fullName>
    </submittedName>
</protein>
<reference evidence="4" key="1">
    <citation type="submission" date="2016-11" db="EMBL/GenBank/DDBJ databases">
        <authorList>
            <person name="Varghese N."/>
            <person name="Submissions S."/>
        </authorList>
    </citation>
    <scope>NUCLEOTIDE SEQUENCE [LARGE SCALE GENOMIC DNA]</scope>
    <source>
        <strain evidence="4">DSM 2635</strain>
    </source>
</reference>
<gene>
    <name evidence="3" type="ORF">SAMN04488530_11553</name>
</gene>
<keyword evidence="4" id="KW-1185">Reference proteome</keyword>
<dbReference type="Gene3D" id="2.70.70.10">
    <property type="entry name" value="Glucose Permease (Domain IIA)"/>
    <property type="match status" value="1"/>
</dbReference>
<dbReference type="STRING" id="1121321.SAMN04488530_11553"/>
<evidence type="ECO:0000259" key="2">
    <source>
        <dbReference type="Pfam" id="PF01551"/>
    </source>
</evidence>
<feature type="domain" description="M23ase beta-sheet core" evidence="2">
    <location>
        <begin position="117"/>
        <end position="215"/>
    </location>
</feature>
<evidence type="ECO:0000313" key="3">
    <source>
        <dbReference type="EMBL" id="SHH03996.1"/>
    </source>
</evidence>
<dbReference type="InterPro" id="IPR011055">
    <property type="entry name" value="Dup_hybrid_motif"/>
</dbReference>
<dbReference type="CDD" id="cd12797">
    <property type="entry name" value="M23_peptidase"/>
    <property type="match status" value="1"/>
</dbReference>
<dbReference type="Proteomes" id="UP000243255">
    <property type="component" value="Unassembled WGS sequence"/>
</dbReference>
<sequence>MKKRLLEKDGFYLSLFICICVVAVGGIWFTNKNVNDLASNKDSLNITAQDDRDEINLIEKGRDNVVPTTTESEETLKKAKEKSDQPKSKLSFVGKEVIRGYSEKEPSYSKTLDVWEIHKGLDISASEGQEVKSLTSGKVTDVFNDDKYSMSVKVSCNDGTTVLYSNLGKDIKVKKGQTVSEGDKIGIVGNESKIESQEGPHIHLEAYKEGKSIDPMSLIK</sequence>
<dbReference type="Pfam" id="PF01551">
    <property type="entry name" value="Peptidase_M23"/>
    <property type="match status" value="1"/>
</dbReference>
<keyword evidence="1" id="KW-1133">Transmembrane helix</keyword>